<gene>
    <name evidence="1" type="ORF">UFOVP724_85</name>
</gene>
<proteinExistence type="predicted"/>
<name>A0A6J5NY36_9CAUD</name>
<dbReference type="EMBL" id="LR796696">
    <property type="protein sequence ID" value="CAB4160134.1"/>
    <property type="molecule type" value="Genomic_DNA"/>
</dbReference>
<evidence type="ECO:0000313" key="1">
    <source>
        <dbReference type="EMBL" id="CAB4160134.1"/>
    </source>
</evidence>
<sequence>MVEDENLSEDKLQQVTIGETLVEINKAAVQYTEATQTFVEEFIFYDRTLLEWANHLNIEIPTGSALDVHNFREVLLKIAINLQLASNYYSVASSILDAISGGNDLKKSSLINTIVDNYSKRNAKRPAGNVIEQMADSYLSNTVSAIVAARIVKNFWKQRYDTLLDVRKVFEQIGMSLHVEIKHLSG</sequence>
<reference evidence="1" key="1">
    <citation type="submission" date="2020-04" db="EMBL/GenBank/DDBJ databases">
        <authorList>
            <person name="Chiriac C."/>
            <person name="Salcher M."/>
            <person name="Ghai R."/>
            <person name="Kavagutti S V."/>
        </authorList>
    </citation>
    <scope>NUCLEOTIDE SEQUENCE</scope>
</reference>
<protein>
    <submittedName>
        <fullName evidence="1">Uncharacterized protein</fullName>
    </submittedName>
</protein>
<accession>A0A6J5NY36</accession>
<organism evidence="1">
    <name type="scientific">uncultured Caudovirales phage</name>
    <dbReference type="NCBI Taxonomy" id="2100421"/>
    <lineage>
        <taxon>Viruses</taxon>
        <taxon>Duplodnaviria</taxon>
        <taxon>Heunggongvirae</taxon>
        <taxon>Uroviricota</taxon>
        <taxon>Caudoviricetes</taxon>
        <taxon>Peduoviridae</taxon>
        <taxon>Maltschvirus</taxon>
        <taxon>Maltschvirus maltsch</taxon>
    </lineage>
</organism>